<evidence type="ECO:0000259" key="3">
    <source>
        <dbReference type="Pfam" id="PF05170"/>
    </source>
</evidence>
<dbReference type="InterPro" id="IPR008023">
    <property type="entry name" value="DUF748"/>
</dbReference>
<accession>A0ABU3W3N5</accession>
<keyword evidence="5" id="KW-1185">Reference proteome</keyword>
<feature type="transmembrane region" description="Helical" evidence="2">
    <location>
        <begin position="16"/>
        <end position="37"/>
    </location>
</feature>
<comment type="caution">
    <text evidence="4">The sequence shown here is derived from an EMBL/GenBank/DDBJ whole genome shotgun (WGS) entry which is preliminary data.</text>
</comment>
<dbReference type="EMBL" id="JAWIIJ010000016">
    <property type="protein sequence ID" value="MDV2080601.1"/>
    <property type="molecule type" value="Genomic_DNA"/>
</dbReference>
<feature type="compositionally biased region" description="Low complexity" evidence="1">
    <location>
        <begin position="562"/>
        <end position="574"/>
    </location>
</feature>
<sequence length="972" mass="104363">MARQVSGNRTIKRIGLWLAVVLLLYILAGFVALPWWLERQVPGQFRDQMGWQAEVEDIRFNPFTLALEASALSATDSRGESVLTVPELRVDLSFLHLFTGVLAFDGIRVTQPQLRLELLPGGQVNLLQDWQDQHPATDDPEPESDTESEPIPLLLRSLVLAEGQIALWDRRTDTPRHFDVAPLNLNLSDLATFPRDDGDSRYHLQARIGDQHLSWEGGLSLAPLYSEGRLTLDDLDYDTLAHFAGAALPYTLTDGEVSVSTDYQLAYDNRLSLVTTGGAVTMSELAVRQPAGEDTGLALERLTLTDIRFSLLERWLELGPMTLQNLSLGLARDADGQLNWLKPLVATDPAANDTPEDDSDSAPAWQWSLAGINLTGANLRWQDQLPPRPVSLEATDLSLTLGPVSEQLAEPVDYRLETAVASGGQLSAQGQVTLTPLTLEAAVSARDLALAPLSPYIEQASQLAIRDGRLALDGELDLDDQKQPMTGTFSGSAEIGGLVTAVVDREEELLAWQLLRLAPIEYNLAPARLEIGQVTLTGPQAQLLREASGKLNIAALLASPADATDAPADPDTPTGSGGHDEAPGLIFRIGELALSGGQVAYTDRSVSPAFNTRLRALDGQVIGLSNIPPQQGRVQLSGRVGESGQLRLDGTLSPLGAAGDSTLTLELSDVSMPTFSPYAGRYLGYGIDRGKLGLGLEYQLSGTELSAENRVLLDRLELGQAVASDEAVQAPVSLGLALLRDRRGVIELDIPVSGNLDDPDFRLDRVLWRTFVNLLVKAAASPFSALGAVAEMAGLSGEELGAVDFVPGDVALADGEADKLAVLAQALAERPELILEVRGAVVPSRDGLALHRQALWQQLGVAEAGASTRIGALEGAVRDRFGAATLDAMREQAAAAGGEPWADRLVRRLTADRSLPPETLGRLAAARGEWLHRQLSEQYHIPASQLFLAEPSLDAPASDDGRVTVPFSLQAR</sequence>
<dbReference type="RefSeq" id="WP_316974988.1">
    <property type="nucleotide sequence ID" value="NZ_JAWIIJ010000016.1"/>
</dbReference>
<evidence type="ECO:0000313" key="4">
    <source>
        <dbReference type="EMBL" id="MDV2080601.1"/>
    </source>
</evidence>
<evidence type="ECO:0000313" key="5">
    <source>
        <dbReference type="Proteomes" id="UP001269819"/>
    </source>
</evidence>
<dbReference type="InterPro" id="IPR052894">
    <property type="entry name" value="AsmA-related"/>
</dbReference>
<evidence type="ECO:0000256" key="1">
    <source>
        <dbReference type="SAM" id="MobiDB-lite"/>
    </source>
</evidence>
<feature type="region of interest" description="Disordered" evidence="1">
    <location>
        <begin position="562"/>
        <end position="581"/>
    </location>
</feature>
<dbReference type="PANTHER" id="PTHR30441:SF8">
    <property type="entry name" value="DUF748 DOMAIN-CONTAINING PROTEIN"/>
    <property type="match status" value="1"/>
</dbReference>
<dbReference type="InterPro" id="IPR007844">
    <property type="entry name" value="AsmA"/>
</dbReference>
<feature type="domain" description="AsmA" evidence="3">
    <location>
        <begin position="59"/>
        <end position="192"/>
    </location>
</feature>
<evidence type="ECO:0000256" key="2">
    <source>
        <dbReference type="SAM" id="Phobius"/>
    </source>
</evidence>
<protein>
    <submittedName>
        <fullName evidence="4">DUF748 domain-containing protein</fullName>
    </submittedName>
</protein>
<dbReference type="Proteomes" id="UP001269819">
    <property type="component" value="Unassembled WGS sequence"/>
</dbReference>
<gene>
    <name evidence="4" type="ORF">RYS15_18100</name>
</gene>
<reference evidence="4 5" key="1">
    <citation type="submission" date="2023-10" db="EMBL/GenBank/DDBJ databases">
        <title>Characteristics and mechanism of a salt-tolerant marine origin heterotrophic nitrifying- aerobic denitrifying bacteria Marinobacter xestospongiae HN1.</title>
        <authorList>
            <person name="Qi R."/>
        </authorList>
    </citation>
    <scope>NUCLEOTIDE SEQUENCE [LARGE SCALE GENOMIC DNA]</scope>
    <source>
        <strain evidence="4 5">HN1</strain>
    </source>
</reference>
<keyword evidence="2" id="KW-1133">Transmembrane helix</keyword>
<keyword evidence="2" id="KW-0472">Membrane</keyword>
<dbReference type="Pfam" id="PF05170">
    <property type="entry name" value="AsmA"/>
    <property type="match status" value="1"/>
</dbReference>
<proteinExistence type="predicted"/>
<dbReference type="PANTHER" id="PTHR30441">
    <property type="entry name" value="DUF748 DOMAIN-CONTAINING PROTEIN"/>
    <property type="match status" value="1"/>
</dbReference>
<dbReference type="Pfam" id="PF05359">
    <property type="entry name" value="DUF748"/>
    <property type="match status" value="1"/>
</dbReference>
<keyword evidence="2" id="KW-0812">Transmembrane</keyword>
<name>A0ABU3W3N5_9GAMM</name>
<organism evidence="4 5">
    <name type="scientific">Marinobacter xestospongiae</name>
    <dbReference type="NCBI Taxonomy" id="994319"/>
    <lineage>
        <taxon>Bacteria</taxon>
        <taxon>Pseudomonadati</taxon>
        <taxon>Pseudomonadota</taxon>
        <taxon>Gammaproteobacteria</taxon>
        <taxon>Pseudomonadales</taxon>
        <taxon>Marinobacteraceae</taxon>
        <taxon>Marinobacter</taxon>
    </lineage>
</organism>